<evidence type="ECO:0000313" key="2">
    <source>
        <dbReference type="Proteomes" id="UP000038045"/>
    </source>
</evidence>
<proteinExistence type="predicted"/>
<feature type="region of interest" description="Disordered" evidence="1">
    <location>
        <begin position="1"/>
        <end position="38"/>
    </location>
</feature>
<dbReference type="WBParaSite" id="PTRK_0000506300.1">
    <property type="protein sequence ID" value="PTRK_0000506300.1"/>
    <property type="gene ID" value="PTRK_0000506300"/>
</dbReference>
<feature type="compositionally biased region" description="Pro residues" evidence="1">
    <location>
        <begin position="16"/>
        <end position="28"/>
    </location>
</feature>
<keyword evidence="2" id="KW-1185">Reference proteome</keyword>
<name>A0A0N4ZC08_PARTI</name>
<feature type="region of interest" description="Disordered" evidence="1">
    <location>
        <begin position="61"/>
        <end position="97"/>
    </location>
</feature>
<feature type="compositionally biased region" description="Polar residues" evidence="1">
    <location>
        <begin position="66"/>
        <end position="76"/>
    </location>
</feature>
<reference evidence="3" key="1">
    <citation type="submission" date="2017-02" db="UniProtKB">
        <authorList>
            <consortium name="WormBaseParasite"/>
        </authorList>
    </citation>
    <scope>IDENTIFICATION</scope>
</reference>
<protein>
    <submittedName>
        <fullName evidence="3">PEST proteolytic signal-containing nuclear protein</fullName>
    </submittedName>
</protein>
<accession>A0A0N4ZC08</accession>
<dbReference type="AlphaFoldDB" id="A0A0N4ZC08"/>
<sequence length="97" mass="10503">MTEKKPRMSISAVEGAPPPATISPPPINIPLTSDNNQPEKRKSIFGKLFQKSIKGEKNVSIMGRGNTVNPVTTESGMSRKDTVTSITESEADVFNFP</sequence>
<evidence type="ECO:0000256" key="1">
    <source>
        <dbReference type="SAM" id="MobiDB-lite"/>
    </source>
</evidence>
<evidence type="ECO:0000313" key="3">
    <source>
        <dbReference type="WBParaSite" id="PTRK_0000506300.1"/>
    </source>
</evidence>
<dbReference type="Proteomes" id="UP000038045">
    <property type="component" value="Unplaced"/>
</dbReference>
<organism evidence="2 3">
    <name type="scientific">Parastrongyloides trichosuri</name>
    <name type="common">Possum-specific nematode worm</name>
    <dbReference type="NCBI Taxonomy" id="131310"/>
    <lineage>
        <taxon>Eukaryota</taxon>
        <taxon>Metazoa</taxon>
        <taxon>Ecdysozoa</taxon>
        <taxon>Nematoda</taxon>
        <taxon>Chromadorea</taxon>
        <taxon>Rhabditida</taxon>
        <taxon>Tylenchina</taxon>
        <taxon>Panagrolaimomorpha</taxon>
        <taxon>Strongyloidoidea</taxon>
        <taxon>Strongyloididae</taxon>
        <taxon>Parastrongyloides</taxon>
    </lineage>
</organism>